<reference evidence="1 2" key="1">
    <citation type="submission" date="2018-04" db="EMBL/GenBank/DDBJ databases">
        <title>Active sludge and wastewater microbial communities from Klosterneuburg, Austria.</title>
        <authorList>
            <person name="Wagner M."/>
        </authorList>
    </citation>
    <scope>NUCLEOTIDE SEQUENCE [LARGE SCALE GENOMIC DNA]</scope>
    <source>
        <strain evidence="1 2">Nm49</strain>
    </source>
</reference>
<organism evidence="1 2">
    <name type="scientific">Nitrosomonas oligotropha</name>
    <dbReference type="NCBI Taxonomy" id="42354"/>
    <lineage>
        <taxon>Bacteria</taxon>
        <taxon>Pseudomonadati</taxon>
        <taxon>Pseudomonadota</taxon>
        <taxon>Betaproteobacteria</taxon>
        <taxon>Nitrosomonadales</taxon>
        <taxon>Nitrosomonadaceae</taxon>
        <taxon>Nitrosomonas</taxon>
    </lineage>
</organism>
<proteinExistence type="predicted"/>
<dbReference type="RefSeq" id="WP_107803729.1">
    <property type="nucleotide sequence ID" value="NZ_QAOI01000017.1"/>
</dbReference>
<evidence type="ECO:0000313" key="2">
    <source>
        <dbReference type="Proteomes" id="UP000244128"/>
    </source>
</evidence>
<gene>
    <name evidence="1" type="ORF">C8R26_11767</name>
</gene>
<protein>
    <submittedName>
        <fullName evidence="1">Uncharacterized protein</fullName>
    </submittedName>
</protein>
<accession>A0A2T5HY06</accession>
<dbReference type="AlphaFoldDB" id="A0A2T5HY06"/>
<evidence type="ECO:0000313" key="1">
    <source>
        <dbReference type="EMBL" id="PTQ76474.1"/>
    </source>
</evidence>
<comment type="caution">
    <text evidence="1">The sequence shown here is derived from an EMBL/GenBank/DDBJ whole genome shotgun (WGS) entry which is preliminary data.</text>
</comment>
<dbReference type="EMBL" id="QAOI01000017">
    <property type="protein sequence ID" value="PTQ76474.1"/>
    <property type="molecule type" value="Genomic_DNA"/>
</dbReference>
<sequence length="88" mass="10659">MVQHYIMDGSEKLTKTRDSTWQEWFEKEKYYYDDQTNAVIVMIYEIFDNMRRPSDNYERLKSTKELSPDELPSKVRDAILQKFPDAKI</sequence>
<dbReference type="Proteomes" id="UP000244128">
    <property type="component" value="Unassembled WGS sequence"/>
</dbReference>
<name>A0A2T5HY06_9PROT</name>